<dbReference type="GO" id="GO:0016242">
    <property type="term" value="P:negative regulation of macroautophagy"/>
    <property type="evidence" value="ECO:0007669"/>
    <property type="project" value="TreeGrafter"/>
</dbReference>
<evidence type="ECO:0000259" key="12">
    <source>
        <dbReference type="PROSITE" id="PS50290"/>
    </source>
</evidence>
<dbReference type="GeneID" id="17253991"/>
<dbReference type="Pfam" id="PF00454">
    <property type="entry name" value="PI3_PI4_kinase"/>
    <property type="match status" value="1"/>
</dbReference>
<dbReference type="KEGG" id="ehx:EMIHUDRAFT_249352"/>
<feature type="compositionally biased region" description="Polar residues" evidence="11">
    <location>
        <begin position="916"/>
        <end position="925"/>
    </location>
</feature>
<dbReference type="InterPro" id="IPR050517">
    <property type="entry name" value="DDR_Repair_Kinase"/>
</dbReference>
<dbReference type="GO" id="GO:0044877">
    <property type="term" value="F:protein-containing complex binding"/>
    <property type="evidence" value="ECO:0007669"/>
    <property type="project" value="InterPro"/>
</dbReference>
<dbReference type="SMART" id="SM01345">
    <property type="entry name" value="Rapamycin_bind"/>
    <property type="match status" value="1"/>
</dbReference>
<reference evidence="15" key="2">
    <citation type="submission" date="2024-10" db="UniProtKB">
        <authorList>
            <consortium name="EnsemblProtists"/>
        </authorList>
    </citation>
    <scope>IDENTIFICATION</scope>
</reference>
<dbReference type="GO" id="GO:0005737">
    <property type="term" value="C:cytoplasm"/>
    <property type="evidence" value="ECO:0007669"/>
    <property type="project" value="TreeGrafter"/>
</dbReference>
<evidence type="ECO:0000256" key="3">
    <source>
        <dbReference type="ARBA" id="ARBA00022527"/>
    </source>
</evidence>
<dbReference type="GO" id="GO:0005634">
    <property type="term" value="C:nucleus"/>
    <property type="evidence" value="ECO:0007669"/>
    <property type="project" value="TreeGrafter"/>
</dbReference>
<feature type="compositionally biased region" description="Polar residues" evidence="11">
    <location>
        <begin position="170"/>
        <end position="184"/>
    </location>
</feature>
<dbReference type="Proteomes" id="UP000013827">
    <property type="component" value="Unassembled WGS sequence"/>
</dbReference>
<accession>A0A0D3I9A7</accession>
<dbReference type="STRING" id="2903.R1BER6"/>
<dbReference type="SUPFAM" id="SSF47212">
    <property type="entry name" value="FKBP12-rapamycin-binding domain of FKBP-rapamycin-associated protein (FRAP)"/>
    <property type="match status" value="1"/>
</dbReference>
<evidence type="ECO:0000256" key="6">
    <source>
        <dbReference type="ARBA" id="ARBA00022741"/>
    </source>
</evidence>
<dbReference type="SMART" id="SM00146">
    <property type="entry name" value="PI3Kc"/>
    <property type="match status" value="1"/>
</dbReference>
<keyword evidence="8" id="KW-0067">ATP-binding</keyword>
<dbReference type="FunFam" id="3.30.1010.10:FF:000006">
    <property type="entry name" value="Serine/threonine-protein kinase TOR"/>
    <property type="match status" value="1"/>
</dbReference>
<evidence type="ECO:0000256" key="8">
    <source>
        <dbReference type="ARBA" id="ARBA00022840"/>
    </source>
</evidence>
<dbReference type="PROSITE" id="PS00916">
    <property type="entry name" value="PI3_4_KINASE_2"/>
    <property type="match status" value="1"/>
</dbReference>
<evidence type="ECO:0000256" key="7">
    <source>
        <dbReference type="ARBA" id="ARBA00022777"/>
    </source>
</evidence>
<dbReference type="PANTHER" id="PTHR11139:SF9">
    <property type="entry name" value="SERINE_THREONINE-PROTEIN KINASE MTOR"/>
    <property type="match status" value="1"/>
</dbReference>
<dbReference type="InterPro" id="IPR014009">
    <property type="entry name" value="PIK_FAT"/>
</dbReference>
<proteinExistence type="inferred from homology"/>
<evidence type="ECO:0000256" key="11">
    <source>
        <dbReference type="SAM" id="MobiDB-lite"/>
    </source>
</evidence>
<dbReference type="GO" id="GO:0004674">
    <property type="term" value="F:protein serine/threonine kinase activity"/>
    <property type="evidence" value="ECO:0007669"/>
    <property type="project" value="UniProtKB-KW"/>
</dbReference>
<feature type="region of interest" description="Disordered" evidence="11">
    <location>
        <begin position="916"/>
        <end position="973"/>
    </location>
</feature>
<feature type="region of interest" description="Disordered" evidence="11">
    <location>
        <begin position="165"/>
        <end position="184"/>
    </location>
</feature>
<evidence type="ECO:0000256" key="5">
    <source>
        <dbReference type="ARBA" id="ARBA00022737"/>
    </source>
</evidence>
<dbReference type="Pfam" id="PF02260">
    <property type="entry name" value="FATC"/>
    <property type="match status" value="1"/>
</dbReference>
<dbReference type="AlphaFoldDB" id="A0A0D3I9A7"/>
<feature type="region of interest" description="Disordered" evidence="11">
    <location>
        <begin position="890"/>
        <end position="909"/>
    </location>
</feature>
<dbReference type="PROSITE" id="PS51190">
    <property type="entry name" value="FATC"/>
    <property type="match status" value="1"/>
</dbReference>
<keyword evidence="6" id="KW-0547">Nucleotide-binding</keyword>
<dbReference type="InterPro" id="IPR003151">
    <property type="entry name" value="PIK-rel_kinase_FAT"/>
</dbReference>
<dbReference type="InterPro" id="IPR057564">
    <property type="entry name" value="HEAT_ATR"/>
</dbReference>
<dbReference type="Pfam" id="PF08771">
    <property type="entry name" value="FRB_dom"/>
    <property type="match status" value="1"/>
</dbReference>
<feature type="domain" description="PI3K/PI4K catalytic" evidence="12">
    <location>
        <begin position="590"/>
        <end position="920"/>
    </location>
</feature>
<dbReference type="PROSITE" id="PS51189">
    <property type="entry name" value="FAT"/>
    <property type="match status" value="1"/>
</dbReference>
<dbReference type="PaxDb" id="2903-EOD07842"/>
<dbReference type="CDD" id="cd05169">
    <property type="entry name" value="PIKKc_TOR"/>
    <property type="match status" value="1"/>
</dbReference>
<organism evidence="15 16">
    <name type="scientific">Emiliania huxleyi (strain CCMP1516)</name>
    <dbReference type="NCBI Taxonomy" id="280463"/>
    <lineage>
        <taxon>Eukaryota</taxon>
        <taxon>Haptista</taxon>
        <taxon>Haptophyta</taxon>
        <taxon>Prymnesiophyceae</taxon>
        <taxon>Isochrysidales</taxon>
        <taxon>Noelaerhabdaceae</taxon>
        <taxon>Emiliania</taxon>
    </lineage>
</organism>
<protein>
    <recommendedName>
        <fullName evidence="2">non-specific serine/threonine protein kinase</fullName>
        <ecNumber evidence="2">2.7.11.1</ecNumber>
    </recommendedName>
</protein>
<dbReference type="Gene3D" id="1.10.1070.11">
    <property type="entry name" value="Phosphatidylinositol 3-/4-kinase, catalytic domain"/>
    <property type="match status" value="2"/>
</dbReference>
<dbReference type="EnsemblProtists" id="EOD07842">
    <property type="protein sequence ID" value="EOD07842"/>
    <property type="gene ID" value="EMIHUDRAFT_249352"/>
</dbReference>
<dbReference type="GO" id="GO:0031931">
    <property type="term" value="C:TORC1 complex"/>
    <property type="evidence" value="ECO:0007669"/>
    <property type="project" value="TreeGrafter"/>
</dbReference>
<keyword evidence="7" id="KW-0418">Kinase</keyword>
<feature type="domain" description="FAT" evidence="13">
    <location>
        <begin position="1"/>
        <end position="415"/>
    </location>
</feature>
<evidence type="ECO:0000256" key="1">
    <source>
        <dbReference type="ARBA" id="ARBA00011031"/>
    </source>
</evidence>
<dbReference type="Pfam" id="PF02259">
    <property type="entry name" value="FAT"/>
    <property type="match status" value="1"/>
</dbReference>
<dbReference type="InterPro" id="IPR011009">
    <property type="entry name" value="Kinase-like_dom_sf"/>
</dbReference>
<dbReference type="InterPro" id="IPR036940">
    <property type="entry name" value="PI3/4_kinase_cat_sf"/>
</dbReference>
<sequence length="1103" mass="120940">MARYVAAMRPDTVETAFFKAVMATHDARLSEARAHIIAAQQLLQSELTALVGESYHRAYRATVQVQQLAELEEILLHKADPEAMPLPLLLSVWRGRLLQAERSADVWQEILSVRALVAPPARDPQTWLKFSNLCRKSGRGALGHKILSEILGEDWDAHWERMPRQAAHASVTQPTSPDHSPSTTASFLAGGAALLRSTGEMTAGGGLGGGLGGDRAYAGGTVDGAQRHAGTYGYLKQMWADGSREEAIARLATFARYEAAGTAFAAKAWRRLGGWQRAVGEDQPFSVERAATVLASLGNATDASPHSYKAWHAWAMVSFEAVQQLPPSDAAEFVDLLRLLTLWFTHGHRADVEAAVQAGCDDISADLWLLVTPQIIARIHAPNPFVRRSVNRLLAEVARTHPQGLIYPLTVASKSLLLPRRTAALRVLTEVRKANDTLVEQAALVSTELIRCSILWHEVWHAALEEASRLYFQASDVDGMLAALAPLHAQISRGPVTTEENDFLRTYGAELRAAHEHCERYRLGGRSRQELQSAWELYSTVFGWLTKQIGRMTSIELAHASPRLLQARDLELAVPGTYEATAPVVRIGSFARSMSVIGSKQRPRKLSVYGDDGSLHDFLLKGHEDLRQDERVMQLFGLVNALLASTDDGARLDLGIQRYSVVPLSPNSGLISWVAACDTLHALIKAYRDGRKAMPLNVEHRLMAFEHALAQTPGDDVARVLWLSSSNAEDWLLRRTNYTRSLAVMSMVGYILGLGDRHPSNVMLDRLTSKILHADSGACFEVRERRLLTPPAASRHIDFGDCFEVAVQREKFPEKIPFRLTRMLVAAMEVSGVEGTFCSASGGMRGTRTFRATCIAAMGVLRRNKDSAFVHDPLINWRLLIRQAVQHEALEEAPTSGGASPQADPPPDQQALLRTVSESSRSFPTQAGRPTERRRSPLGARAGGATSPFGSRASASAEAPRRSGGPVMRVGSLRRSVVLTTTSDRLQQRHRERARSSGLGEGIATIELESSDPALSHQPISRSVVSVATMMHESIAHDGGGNQDEDALNARARAVLRRVRDKLVGEDFAPEPLNVPTQVERLIAEARSNSNLCQLYVGWCAFW</sequence>
<dbReference type="InterPro" id="IPR036738">
    <property type="entry name" value="FRB_sf"/>
</dbReference>
<evidence type="ECO:0000259" key="14">
    <source>
        <dbReference type="PROSITE" id="PS51190"/>
    </source>
</evidence>
<dbReference type="eggNOG" id="KOG0891">
    <property type="taxonomic scope" value="Eukaryota"/>
</dbReference>
<dbReference type="EC" id="2.7.11.1" evidence="2"/>
<keyword evidence="16" id="KW-1185">Reference proteome</keyword>
<feature type="compositionally biased region" description="Low complexity" evidence="11">
    <location>
        <begin position="950"/>
        <end position="965"/>
    </location>
</feature>
<evidence type="ECO:0000256" key="9">
    <source>
        <dbReference type="ARBA" id="ARBA00047899"/>
    </source>
</evidence>
<dbReference type="Pfam" id="PF23593">
    <property type="entry name" value="HEAT_ATR"/>
    <property type="match status" value="1"/>
</dbReference>
<dbReference type="SUPFAM" id="SSF56112">
    <property type="entry name" value="Protein kinase-like (PK-like)"/>
    <property type="match status" value="2"/>
</dbReference>
<keyword evidence="4" id="KW-0808">Transferase</keyword>
<keyword evidence="5" id="KW-0677">Repeat</keyword>
<evidence type="ECO:0000256" key="2">
    <source>
        <dbReference type="ARBA" id="ARBA00012513"/>
    </source>
</evidence>
<dbReference type="InterPro" id="IPR009076">
    <property type="entry name" value="FRB_dom"/>
</dbReference>
<dbReference type="FunFam" id="1.20.120.150:FF:000001">
    <property type="entry name" value="Serine/threonine-protein kinase TOR"/>
    <property type="match status" value="1"/>
</dbReference>
<evidence type="ECO:0000256" key="10">
    <source>
        <dbReference type="ARBA" id="ARBA00048679"/>
    </source>
</evidence>
<dbReference type="OMA" id="FHEASID"/>
<dbReference type="PANTHER" id="PTHR11139">
    <property type="entry name" value="ATAXIA TELANGIECTASIA MUTATED ATM -RELATED"/>
    <property type="match status" value="1"/>
</dbReference>
<comment type="catalytic activity">
    <reaction evidence="9">
        <text>L-threonyl-[protein] + ATP = O-phospho-L-threonyl-[protein] + ADP + H(+)</text>
        <dbReference type="Rhea" id="RHEA:46608"/>
        <dbReference type="Rhea" id="RHEA-COMP:11060"/>
        <dbReference type="Rhea" id="RHEA-COMP:11605"/>
        <dbReference type="ChEBI" id="CHEBI:15378"/>
        <dbReference type="ChEBI" id="CHEBI:30013"/>
        <dbReference type="ChEBI" id="CHEBI:30616"/>
        <dbReference type="ChEBI" id="CHEBI:61977"/>
        <dbReference type="ChEBI" id="CHEBI:456216"/>
        <dbReference type="EC" id="2.7.11.1"/>
    </reaction>
</comment>
<dbReference type="InterPro" id="IPR003152">
    <property type="entry name" value="FATC_dom"/>
</dbReference>
<dbReference type="Gene3D" id="1.20.120.150">
    <property type="entry name" value="FKBP12-rapamycin binding domain"/>
    <property type="match status" value="1"/>
</dbReference>
<dbReference type="PROSITE" id="PS50290">
    <property type="entry name" value="PI3_4_KINASE_3"/>
    <property type="match status" value="1"/>
</dbReference>
<dbReference type="SMART" id="SM01343">
    <property type="entry name" value="FATC"/>
    <property type="match status" value="1"/>
</dbReference>
<dbReference type="HOGENOM" id="CLU_000178_6_1_1"/>
<dbReference type="PROSITE" id="PS00915">
    <property type="entry name" value="PI3_4_KINASE_1"/>
    <property type="match status" value="1"/>
</dbReference>
<dbReference type="GO" id="GO:0031932">
    <property type="term" value="C:TORC2 complex"/>
    <property type="evidence" value="ECO:0007669"/>
    <property type="project" value="TreeGrafter"/>
</dbReference>
<dbReference type="GO" id="GO:0005524">
    <property type="term" value="F:ATP binding"/>
    <property type="evidence" value="ECO:0007669"/>
    <property type="project" value="UniProtKB-KW"/>
</dbReference>
<dbReference type="InterPro" id="IPR018936">
    <property type="entry name" value="PI3/4_kinase_CS"/>
</dbReference>
<dbReference type="InterPro" id="IPR000403">
    <property type="entry name" value="PI3/4_kinase_cat_dom"/>
</dbReference>
<evidence type="ECO:0000256" key="4">
    <source>
        <dbReference type="ARBA" id="ARBA00022679"/>
    </source>
</evidence>
<dbReference type="InterPro" id="IPR026683">
    <property type="entry name" value="TOR_cat"/>
</dbReference>
<evidence type="ECO:0000313" key="15">
    <source>
        <dbReference type="EnsemblProtists" id="EOD07842"/>
    </source>
</evidence>
<dbReference type="RefSeq" id="XP_005760271.1">
    <property type="nucleotide sequence ID" value="XM_005760214.1"/>
</dbReference>
<dbReference type="GO" id="GO:0031929">
    <property type="term" value="P:TOR signaling"/>
    <property type="evidence" value="ECO:0007669"/>
    <property type="project" value="TreeGrafter"/>
</dbReference>
<comment type="similarity">
    <text evidence="1">Belongs to the PI3/PI4-kinase family.</text>
</comment>
<keyword evidence="3" id="KW-0723">Serine/threonine-protein kinase</keyword>
<feature type="domain" description="FATC" evidence="14">
    <location>
        <begin position="1071"/>
        <end position="1103"/>
    </location>
</feature>
<evidence type="ECO:0000313" key="16">
    <source>
        <dbReference type="Proteomes" id="UP000013827"/>
    </source>
</evidence>
<name>A0A0D3I9A7_EMIH1</name>
<reference evidence="16" key="1">
    <citation type="journal article" date="2013" name="Nature">
        <title>Pan genome of the phytoplankton Emiliania underpins its global distribution.</title>
        <authorList>
            <person name="Read B.A."/>
            <person name="Kegel J."/>
            <person name="Klute M.J."/>
            <person name="Kuo A."/>
            <person name="Lefebvre S.C."/>
            <person name="Maumus F."/>
            <person name="Mayer C."/>
            <person name="Miller J."/>
            <person name="Monier A."/>
            <person name="Salamov A."/>
            <person name="Young J."/>
            <person name="Aguilar M."/>
            <person name="Claverie J.M."/>
            <person name="Frickenhaus S."/>
            <person name="Gonzalez K."/>
            <person name="Herman E.K."/>
            <person name="Lin Y.C."/>
            <person name="Napier J."/>
            <person name="Ogata H."/>
            <person name="Sarno A.F."/>
            <person name="Shmutz J."/>
            <person name="Schroeder D."/>
            <person name="de Vargas C."/>
            <person name="Verret F."/>
            <person name="von Dassow P."/>
            <person name="Valentin K."/>
            <person name="Van de Peer Y."/>
            <person name="Wheeler G."/>
            <person name="Dacks J.B."/>
            <person name="Delwiche C.F."/>
            <person name="Dyhrman S.T."/>
            <person name="Glockner G."/>
            <person name="John U."/>
            <person name="Richards T."/>
            <person name="Worden A.Z."/>
            <person name="Zhang X."/>
            <person name="Grigoriev I.V."/>
            <person name="Allen A.E."/>
            <person name="Bidle K."/>
            <person name="Borodovsky M."/>
            <person name="Bowler C."/>
            <person name="Brownlee C."/>
            <person name="Cock J.M."/>
            <person name="Elias M."/>
            <person name="Gladyshev V.N."/>
            <person name="Groth M."/>
            <person name="Guda C."/>
            <person name="Hadaegh A."/>
            <person name="Iglesias-Rodriguez M.D."/>
            <person name="Jenkins J."/>
            <person name="Jones B.M."/>
            <person name="Lawson T."/>
            <person name="Leese F."/>
            <person name="Lindquist E."/>
            <person name="Lobanov A."/>
            <person name="Lomsadze A."/>
            <person name="Malik S.B."/>
            <person name="Marsh M.E."/>
            <person name="Mackinder L."/>
            <person name="Mock T."/>
            <person name="Mueller-Roeber B."/>
            <person name="Pagarete A."/>
            <person name="Parker M."/>
            <person name="Probert I."/>
            <person name="Quesneville H."/>
            <person name="Raines C."/>
            <person name="Rensing S.A."/>
            <person name="Riano-Pachon D.M."/>
            <person name="Richier S."/>
            <person name="Rokitta S."/>
            <person name="Shiraiwa Y."/>
            <person name="Soanes D.M."/>
            <person name="van der Giezen M."/>
            <person name="Wahlund T.M."/>
            <person name="Williams B."/>
            <person name="Wilson W."/>
            <person name="Wolfe G."/>
            <person name="Wurch L.L."/>
        </authorList>
    </citation>
    <scope>NUCLEOTIDE SEQUENCE</scope>
</reference>
<evidence type="ECO:0000259" key="13">
    <source>
        <dbReference type="PROSITE" id="PS51189"/>
    </source>
</evidence>
<dbReference type="Gene3D" id="3.30.1010.10">
    <property type="entry name" value="Phosphatidylinositol 3-kinase Catalytic Subunit, Chain A, domain 4"/>
    <property type="match status" value="1"/>
</dbReference>
<comment type="catalytic activity">
    <reaction evidence="10">
        <text>L-seryl-[protein] + ATP = O-phospho-L-seryl-[protein] + ADP + H(+)</text>
        <dbReference type="Rhea" id="RHEA:17989"/>
        <dbReference type="Rhea" id="RHEA-COMP:9863"/>
        <dbReference type="Rhea" id="RHEA-COMP:11604"/>
        <dbReference type="ChEBI" id="CHEBI:15378"/>
        <dbReference type="ChEBI" id="CHEBI:29999"/>
        <dbReference type="ChEBI" id="CHEBI:30616"/>
        <dbReference type="ChEBI" id="CHEBI:83421"/>
        <dbReference type="ChEBI" id="CHEBI:456216"/>
        <dbReference type="EC" id="2.7.11.1"/>
    </reaction>
</comment>